<evidence type="ECO:0000256" key="3">
    <source>
        <dbReference type="PROSITE-ProRule" id="PRU00221"/>
    </source>
</evidence>
<feature type="repeat" description="WD" evidence="3">
    <location>
        <begin position="478"/>
        <end position="510"/>
    </location>
</feature>
<dbReference type="PROSITE" id="PS00678">
    <property type="entry name" value="WD_REPEATS_1"/>
    <property type="match status" value="7"/>
</dbReference>
<gene>
    <name evidence="6" type="ORF">GCM10009545_27350</name>
    <name evidence="7" type="ORF">GCM10011581_39630</name>
</gene>
<feature type="repeat" description="WD" evidence="3">
    <location>
        <begin position="608"/>
        <end position="649"/>
    </location>
</feature>
<proteinExistence type="predicted"/>
<dbReference type="Proteomes" id="UP000597989">
    <property type="component" value="Unassembled WGS sequence"/>
</dbReference>
<name>A0A917K4C4_9PSEU</name>
<evidence type="ECO:0000313" key="8">
    <source>
        <dbReference type="Proteomes" id="UP000597989"/>
    </source>
</evidence>
<feature type="repeat" description="WD" evidence="3">
    <location>
        <begin position="846"/>
        <end position="887"/>
    </location>
</feature>
<dbReference type="Proteomes" id="UP001500220">
    <property type="component" value="Unassembled WGS sequence"/>
</dbReference>
<dbReference type="PROSITE" id="PS50294">
    <property type="entry name" value="WD_REPEATS_REGION"/>
    <property type="match status" value="8"/>
</dbReference>
<dbReference type="InterPro" id="IPR035897">
    <property type="entry name" value="Toll_tir_struct_dom_sf"/>
</dbReference>
<keyword evidence="1 3" id="KW-0853">WD repeat</keyword>
<dbReference type="InterPro" id="IPR024977">
    <property type="entry name" value="Apc4-like_WD40_dom"/>
</dbReference>
<organism evidence="7 8">
    <name type="scientific">Saccharopolyspora thermophila</name>
    <dbReference type="NCBI Taxonomy" id="89367"/>
    <lineage>
        <taxon>Bacteria</taxon>
        <taxon>Bacillati</taxon>
        <taxon>Actinomycetota</taxon>
        <taxon>Actinomycetes</taxon>
        <taxon>Pseudonocardiales</taxon>
        <taxon>Pseudonocardiaceae</taxon>
        <taxon>Saccharopolyspora</taxon>
    </lineage>
</organism>
<feature type="repeat" description="WD" evidence="3">
    <location>
        <begin position="574"/>
        <end position="606"/>
    </location>
</feature>
<accession>A0A917K4C4</accession>
<dbReference type="InterPro" id="IPR036322">
    <property type="entry name" value="WD40_repeat_dom_sf"/>
</dbReference>
<dbReference type="Gene3D" id="3.40.50.10140">
    <property type="entry name" value="Toll/interleukin-1 receptor homology (TIR) domain"/>
    <property type="match status" value="1"/>
</dbReference>
<evidence type="ECO:0000256" key="1">
    <source>
        <dbReference type="ARBA" id="ARBA00022574"/>
    </source>
</evidence>
<dbReference type="EMBL" id="BAAAHC010000009">
    <property type="protein sequence ID" value="GAA0523598.1"/>
    <property type="molecule type" value="Genomic_DNA"/>
</dbReference>
<dbReference type="InterPro" id="IPR015943">
    <property type="entry name" value="WD40/YVTN_repeat-like_dom_sf"/>
</dbReference>
<dbReference type="GO" id="GO:0007165">
    <property type="term" value="P:signal transduction"/>
    <property type="evidence" value="ECO:0007669"/>
    <property type="project" value="InterPro"/>
</dbReference>
<dbReference type="Pfam" id="PF00400">
    <property type="entry name" value="WD40"/>
    <property type="match status" value="12"/>
</dbReference>
<dbReference type="Pfam" id="PF12894">
    <property type="entry name" value="ANAPC4_WD40"/>
    <property type="match status" value="1"/>
</dbReference>
<dbReference type="InterPro" id="IPR000157">
    <property type="entry name" value="TIR_dom"/>
</dbReference>
<dbReference type="SUPFAM" id="SSF50978">
    <property type="entry name" value="WD40 repeat-like"/>
    <property type="match status" value="2"/>
</dbReference>
<feature type="repeat" description="WD" evidence="3">
    <location>
        <begin position="367"/>
        <end position="408"/>
    </location>
</feature>
<dbReference type="PROSITE" id="PS50082">
    <property type="entry name" value="WD_REPEATS_2"/>
    <property type="match status" value="11"/>
</dbReference>
<reference evidence="7" key="4">
    <citation type="submission" date="2020-09" db="EMBL/GenBank/DDBJ databases">
        <authorList>
            <person name="Sun Q."/>
            <person name="Zhou Y."/>
        </authorList>
    </citation>
    <scope>NUCLEOTIDE SEQUENCE</scope>
    <source>
        <strain evidence="7">CGMCC 4.7206</strain>
    </source>
</reference>
<feature type="repeat" description="WD" evidence="3">
    <location>
        <begin position="975"/>
        <end position="1008"/>
    </location>
</feature>
<keyword evidence="9" id="KW-1185">Reference proteome</keyword>
<feature type="repeat" description="WD" evidence="3">
    <location>
        <begin position="432"/>
        <end position="462"/>
    </location>
</feature>
<dbReference type="PANTHER" id="PTHR45333:SF1">
    <property type="entry name" value="CHROMOSOME UNDETERMINED SCAFFOLD_625, WHOLE GENOME SHOTGUN SEQUENCE"/>
    <property type="match status" value="1"/>
</dbReference>
<dbReference type="PANTHER" id="PTHR45333">
    <property type="entry name" value="MEMBRANE PROTEIN-RELATED"/>
    <property type="match status" value="1"/>
</dbReference>
<protein>
    <submittedName>
        <fullName evidence="6">TIR domain-containing protein</fullName>
    </submittedName>
</protein>
<feature type="repeat" description="WD" evidence="3">
    <location>
        <begin position="526"/>
        <end position="558"/>
    </location>
</feature>
<keyword evidence="2" id="KW-0677">Repeat</keyword>
<dbReference type="AlphaFoldDB" id="A0A917K4C4"/>
<reference evidence="7 8" key="2">
    <citation type="journal article" date="2014" name="Int. J. Syst. Evol. Microbiol.">
        <title>Complete genome sequence of Corynebacterium casei LMG S-19264T (=DSM 44701T), isolated from a smear-ripened cheese.</title>
        <authorList>
            <consortium name="US DOE Joint Genome Institute (JGI-PGF)"/>
            <person name="Walter F."/>
            <person name="Albersmeier A."/>
            <person name="Kalinowski J."/>
            <person name="Ruckert C."/>
        </authorList>
    </citation>
    <scope>NUCLEOTIDE SEQUENCE [LARGE SCALE GENOMIC DNA]</scope>
    <source>
        <strain evidence="7 8">CGMCC 4.7206</strain>
    </source>
</reference>
<dbReference type="EMBL" id="BMMT01000015">
    <property type="protein sequence ID" value="GGI98511.1"/>
    <property type="molecule type" value="Genomic_DNA"/>
</dbReference>
<reference evidence="9" key="3">
    <citation type="journal article" date="2019" name="Int. J. Syst. Evol. Microbiol.">
        <title>The Global Catalogue of Microorganisms (GCM) 10K type strain sequencing project: providing services to taxonomists for standard genome sequencing and annotation.</title>
        <authorList>
            <consortium name="The Broad Institute Genomics Platform"/>
            <consortium name="The Broad Institute Genome Sequencing Center for Infectious Disease"/>
            <person name="Wu L."/>
            <person name="Ma J."/>
        </authorList>
    </citation>
    <scope>NUCLEOTIDE SEQUENCE [LARGE SCALE GENOMIC DNA]</scope>
    <source>
        <strain evidence="9">JCM 10664</strain>
    </source>
</reference>
<dbReference type="SMART" id="SM00255">
    <property type="entry name" value="TIR"/>
    <property type="match status" value="1"/>
</dbReference>
<feature type="repeat" description="WD" evidence="3">
    <location>
        <begin position="932"/>
        <end position="973"/>
    </location>
</feature>
<evidence type="ECO:0000256" key="4">
    <source>
        <dbReference type="SAM" id="Phobius"/>
    </source>
</evidence>
<keyword evidence="4" id="KW-1133">Transmembrane helix</keyword>
<dbReference type="CDD" id="cd00200">
    <property type="entry name" value="WD40"/>
    <property type="match status" value="2"/>
</dbReference>
<dbReference type="Pfam" id="PF13676">
    <property type="entry name" value="TIR_2"/>
    <property type="match status" value="1"/>
</dbReference>
<comment type="caution">
    <text evidence="7">The sequence shown here is derived from an EMBL/GenBank/DDBJ whole genome shotgun (WGS) entry which is preliminary data.</text>
</comment>
<evidence type="ECO:0000256" key="2">
    <source>
        <dbReference type="ARBA" id="ARBA00022737"/>
    </source>
</evidence>
<dbReference type="SMART" id="SM00320">
    <property type="entry name" value="WD40"/>
    <property type="match status" value="14"/>
</dbReference>
<feature type="repeat" description="WD" evidence="3">
    <location>
        <begin position="889"/>
        <end position="930"/>
    </location>
</feature>
<sequence>MAKQIHAPIHANRTDFWWPRAPISTYRDQVTTIRHLDDLPETTPPDGPGYDAFLSYSHATDRNLAPQLQRGLHQLAKPWYQAKALRVFRDETNLSANTDLWGSIEIPLRSARFFVLLASPAAARSPWVRREVRFWQQHRSRDRFLIALTDGEIRWDAAAGDFDWDATTAIPEELRGYFPAEPHWIDLTWARDEAQLSLQHARFRSAVATLAAPLHGTTKEALEDEDARRHRAAMRLRRIVEIALAVLVVLTLLLAVTAVWQGNVAVEQRDRATARELAARSETLGDTDPAVSKLLSVAAWRISPVPEARASMLRAAARSGVAEIPVSNGKINSVAFSPDGRLLAVGGDEGVARVLDVRTRREIATAHTVEADAVESVVFSPDGRLLAISGDDGKVVLWDVRTQQQFGHPLDSSGFGGEDGLARVLRIGVDAAFSSDGRIVATGSTDGSIWLWDVDTQQVMGTVQAGPPPAGPPVLGPSLAFSPDGRTLATAMTDGTTRLWDVHTRQPLGDPISSHAPDRTAFVGPTLTFSPDGRVLATATSDGAIRFWDTATHQLIGEPLTGHTRPDPEVLAPSVAFSQDGSTIAAGSHDGTVRLWDFGSRRQIGNPLTGHTRSVSSVAFSPDRTLLASGSYDGTVRLWDVSGQQRAGAPLTGSPGPVYAAAFSPDGRTLGTGGDDGGTVSGHDNRSACRQTGWEICTRNGGVVAMGDDVSTICLYTDLACGAFEAGGERATTVLWSVDSRRPTADLALDRAEPGSAVHSLAFSPDGRTLVTGGRSGGLEGALLLWDVGTGQRIGVLAAGPAGPVRAVAFSPDGRVLASAGHPPGTGEPNEVALWDVRTHQRIGTLPVGSDEIYSLAYSRDGKLLAAGRGDGAVLLWDTASRQPVGRPLTGHTGPVGAVAFSPDGNLLASTGDDGTVRLWDVRTHQQTGEPMVGHTGPGYALAFSPDGQTIATGGGDNTVRLWDVAARQQVNAPYLVHDLPVRAVAFSPDGRTLASGGEDGAVRLWDVGYTVDVVRSLCTAVGRSLTPDEWARYVPDLDYRPVCP</sequence>
<keyword evidence="4" id="KW-0472">Membrane</keyword>
<keyword evidence="4" id="KW-0812">Transmembrane</keyword>
<reference evidence="6" key="1">
    <citation type="journal article" date="2014" name="Int. J. Syst. Evol. Microbiol.">
        <title>Complete genome of a new Firmicutes species belonging to the dominant human colonic microbiota ('Ruminococcus bicirculans') reveals two chromosomes and a selective capacity to utilize plant glucans.</title>
        <authorList>
            <consortium name="NISC Comparative Sequencing Program"/>
            <person name="Wegmann U."/>
            <person name="Louis P."/>
            <person name="Goesmann A."/>
            <person name="Henrissat B."/>
            <person name="Duncan S.H."/>
            <person name="Flint H.J."/>
        </authorList>
    </citation>
    <scope>NUCLEOTIDE SEQUENCE</scope>
    <source>
        <strain evidence="6">JCM 10664</strain>
    </source>
</reference>
<dbReference type="PRINTS" id="PR00320">
    <property type="entry name" value="GPROTEINBRPT"/>
</dbReference>
<dbReference type="InterPro" id="IPR019775">
    <property type="entry name" value="WD40_repeat_CS"/>
</dbReference>
<reference evidence="6" key="5">
    <citation type="submission" date="2023-12" db="EMBL/GenBank/DDBJ databases">
        <authorList>
            <person name="Sun Q."/>
            <person name="Inoue M."/>
        </authorList>
    </citation>
    <scope>NUCLEOTIDE SEQUENCE</scope>
    <source>
        <strain evidence="6">JCM 10664</strain>
    </source>
</reference>
<dbReference type="InterPro" id="IPR001680">
    <property type="entry name" value="WD40_rpt"/>
</dbReference>
<dbReference type="InterPro" id="IPR020472">
    <property type="entry name" value="WD40_PAC1"/>
</dbReference>
<feature type="repeat" description="WD" evidence="3">
    <location>
        <begin position="324"/>
        <end position="365"/>
    </location>
</feature>
<evidence type="ECO:0000313" key="6">
    <source>
        <dbReference type="EMBL" id="GAA0523598.1"/>
    </source>
</evidence>
<evidence type="ECO:0000313" key="9">
    <source>
        <dbReference type="Proteomes" id="UP001500220"/>
    </source>
</evidence>
<evidence type="ECO:0000259" key="5">
    <source>
        <dbReference type="PROSITE" id="PS50104"/>
    </source>
</evidence>
<evidence type="ECO:0000313" key="7">
    <source>
        <dbReference type="EMBL" id="GGI98511.1"/>
    </source>
</evidence>
<feature type="domain" description="TIR" evidence="5">
    <location>
        <begin position="48"/>
        <end position="196"/>
    </location>
</feature>
<feature type="transmembrane region" description="Helical" evidence="4">
    <location>
        <begin position="239"/>
        <end position="260"/>
    </location>
</feature>
<dbReference type="Gene3D" id="2.130.10.10">
    <property type="entry name" value="YVTN repeat-like/Quinoprotein amine dehydrogenase"/>
    <property type="match status" value="7"/>
</dbReference>
<dbReference type="PROSITE" id="PS50104">
    <property type="entry name" value="TIR"/>
    <property type="match status" value="1"/>
</dbReference>
<dbReference type="SUPFAM" id="SSF52200">
    <property type="entry name" value="Toll/Interleukin receptor TIR domain"/>
    <property type="match status" value="1"/>
</dbReference>